<dbReference type="InterPro" id="IPR007284">
    <property type="entry name" value="Ground-like_dom"/>
</dbReference>
<dbReference type="EMBL" id="CATQJA010002659">
    <property type="protein sequence ID" value="CAJ0580219.1"/>
    <property type="molecule type" value="Genomic_DNA"/>
</dbReference>
<accession>A0AA36G5J8</accession>
<proteinExistence type="predicted"/>
<evidence type="ECO:0000259" key="2">
    <source>
        <dbReference type="Pfam" id="PF04155"/>
    </source>
</evidence>
<gene>
    <name evidence="3" type="ORF">MSPICULIGERA_LOCUS18418</name>
</gene>
<keyword evidence="1" id="KW-0732">Signal</keyword>
<sequence>MQQLILLSLFVVAAQACIGMGGGGGGGCCPPPPCPPPASSCGCGGRKKRSIDLPNFTELSATSADELCNSPRLKALLNENISSDLVASKTALASAAESLNEKFVVVCSGSPVSFATAQDTEFCSARRPGVYCDVFSH</sequence>
<dbReference type="AlphaFoldDB" id="A0AA36G5J8"/>
<feature type="signal peptide" evidence="1">
    <location>
        <begin position="1"/>
        <end position="16"/>
    </location>
</feature>
<reference evidence="3" key="1">
    <citation type="submission" date="2023-06" db="EMBL/GenBank/DDBJ databases">
        <authorList>
            <person name="Delattre M."/>
        </authorList>
    </citation>
    <scope>NUCLEOTIDE SEQUENCE</scope>
    <source>
        <strain evidence="3">AF72</strain>
    </source>
</reference>
<feature type="non-terminal residue" evidence="3">
    <location>
        <position position="1"/>
    </location>
</feature>
<feature type="domain" description="Ground-like" evidence="2">
    <location>
        <begin position="65"/>
        <end position="135"/>
    </location>
</feature>
<evidence type="ECO:0000256" key="1">
    <source>
        <dbReference type="SAM" id="SignalP"/>
    </source>
</evidence>
<dbReference type="Pfam" id="PF04155">
    <property type="entry name" value="Ground-like"/>
    <property type="match status" value="1"/>
</dbReference>
<organism evidence="3 4">
    <name type="scientific">Mesorhabditis spiculigera</name>
    <dbReference type="NCBI Taxonomy" id="96644"/>
    <lineage>
        <taxon>Eukaryota</taxon>
        <taxon>Metazoa</taxon>
        <taxon>Ecdysozoa</taxon>
        <taxon>Nematoda</taxon>
        <taxon>Chromadorea</taxon>
        <taxon>Rhabditida</taxon>
        <taxon>Rhabditina</taxon>
        <taxon>Rhabditomorpha</taxon>
        <taxon>Rhabditoidea</taxon>
        <taxon>Rhabditidae</taxon>
        <taxon>Mesorhabditinae</taxon>
        <taxon>Mesorhabditis</taxon>
    </lineage>
</organism>
<evidence type="ECO:0000313" key="3">
    <source>
        <dbReference type="EMBL" id="CAJ0580219.1"/>
    </source>
</evidence>
<dbReference type="Proteomes" id="UP001177023">
    <property type="component" value="Unassembled WGS sequence"/>
</dbReference>
<feature type="chain" id="PRO_5041446597" description="Ground-like domain-containing protein" evidence="1">
    <location>
        <begin position="17"/>
        <end position="137"/>
    </location>
</feature>
<comment type="caution">
    <text evidence="3">The sequence shown here is derived from an EMBL/GenBank/DDBJ whole genome shotgun (WGS) entry which is preliminary data.</text>
</comment>
<keyword evidence="4" id="KW-1185">Reference proteome</keyword>
<name>A0AA36G5J8_9BILA</name>
<protein>
    <recommendedName>
        <fullName evidence="2">Ground-like domain-containing protein</fullName>
    </recommendedName>
</protein>
<evidence type="ECO:0000313" key="4">
    <source>
        <dbReference type="Proteomes" id="UP001177023"/>
    </source>
</evidence>